<organism evidence="3 4">
    <name type="scientific">Cercospora berteroae</name>
    <dbReference type="NCBI Taxonomy" id="357750"/>
    <lineage>
        <taxon>Eukaryota</taxon>
        <taxon>Fungi</taxon>
        <taxon>Dikarya</taxon>
        <taxon>Ascomycota</taxon>
        <taxon>Pezizomycotina</taxon>
        <taxon>Dothideomycetes</taxon>
        <taxon>Dothideomycetidae</taxon>
        <taxon>Mycosphaerellales</taxon>
        <taxon>Mycosphaerellaceae</taxon>
        <taxon>Cercospora</taxon>
    </lineage>
</organism>
<evidence type="ECO:0000259" key="2">
    <source>
        <dbReference type="Pfam" id="PF25411"/>
    </source>
</evidence>
<evidence type="ECO:0000256" key="1">
    <source>
        <dbReference type="SAM" id="SignalP"/>
    </source>
</evidence>
<dbReference type="PANTHER" id="PTHR40845:SF1">
    <property type="match status" value="1"/>
</dbReference>
<feature type="signal peptide" evidence="1">
    <location>
        <begin position="1"/>
        <end position="20"/>
    </location>
</feature>
<keyword evidence="1" id="KW-0732">Signal</keyword>
<dbReference type="OrthoDB" id="3641472at2759"/>
<gene>
    <name evidence="3" type="ORF">CBER1_11173</name>
</gene>
<name>A0A2S6CEH0_9PEZI</name>
<dbReference type="Pfam" id="PF25411">
    <property type="entry name" value="DUF7888"/>
    <property type="match status" value="1"/>
</dbReference>
<dbReference type="InterPro" id="IPR057210">
    <property type="entry name" value="DUF7888"/>
</dbReference>
<accession>A0A2S6CEH0</accession>
<feature type="domain" description="DUF7888" evidence="2">
    <location>
        <begin position="114"/>
        <end position="215"/>
    </location>
</feature>
<protein>
    <recommendedName>
        <fullName evidence="2">DUF7888 domain-containing protein</fullName>
    </recommendedName>
</protein>
<feature type="chain" id="PRO_5015472596" description="DUF7888 domain-containing protein" evidence="1">
    <location>
        <begin position="21"/>
        <end position="217"/>
    </location>
</feature>
<sequence length="217" mass="23688">MKFSQTSMLSILALANTAISLPTADLATAPHDPMALSHGKISRCRGESTCPELACKHDSCKRSTNLICEYEKPALQKCVPPFIALGKILLGQALAGVAKAGVDAAKAHLEDKMIPENDHDNLDAARDYFMRNAPKDIFDNRAPGVVGIACINGPYTLSDNTKCAVAFNLEFKWDMYYTDYECMEMYPGSSVVKHGDGGYMNVGYYGSCKFEAKTYTC</sequence>
<comment type="caution">
    <text evidence="3">The sequence shown here is derived from an EMBL/GenBank/DDBJ whole genome shotgun (WGS) entry which is preliminary data.</text>
</comment>
<dbReference type="AlphaFoldDB" id="A0A2S6CEH0"/>
<dbReference type="EMBL" id="PNEN01000473">
    <property type="protein sequence ID" value="PPJ58125.1"/>
    <property type="molecule type" value="Genomic_DNA"/>
</dbReference>
<proteinExistence type="predicted"/>
<evidence type="ECO:0000313" key="3">
    <source>
        <dbReference type="EMBL" id="PPJ58125.1"/>
    </source>
</evidence>
<reference evidence="4" key="1">
    <citation type="journal article" date="2017" name="bioRxiv">
        <title>Conservation of a gene cluster reveals novel cercosporin biosynthetic mechanisms and extends production to the genus Colletotrichum.</title>
        <authorList>
            <person name="de Jonge R."/>
            <person name="Ebert M.K."/>
            <person name="Huitt-Roehl C.R."/>
            <person name="Pal P."/>
            <person name="Suttle J.C."/>
            <person name="Spanner R.E."/>
            <person name="Neubauer J.D."/>
            <person name="Jurick W.M.II."/>
            <person name="Stott K.A."/>
            <person name="Secor G.A."/>
            <person name="Thomma B.P.H.J."/>
            <person name="Van de Peer Y."/>
            <person name="Townsend C.A."/>
            <person name="Bolton M.D."/>
        </authorList>
    </citation>
    <scope>NUCLEOTIDE SEQUENCE [LARGE SCALE GENOMIC DNA]</scope>
    <source>
        <strain evidence="4">CBS538.71</strain>
    </source>
</reference>
<evidence type="ECO:0000313" key="4">
    <source>
        <dbReference type="Proteomes" id="UP000237631"/>
    </source>
</evidence>
<dbReference type="Proteomes" id="UP000237631">
    <property type="component" value="Unassembled WGS sequence"/>
</dbReference>
<keyword evidence="4" id="KW-1185">Reference proteome</keyword>
<dbReference type="PANTHER" id="PTHR40845">
    <property type="match status" value="1"/>
</dbReference>